<dbReference type="InterPro" id="IPR006408">
    <property type="entry name" value="P-type_ATPase_IIB"/>
</dbReference>
<feature type="domain" description="Cation-transporting P-type ATPase N-terminal" evidence="19">
    <location>
        <begin position="5"/>
        <end position="79"/>
    </location>
</feature>
<dbReference type="Pfam" id="PF00689">
    <property type="entry name" value="Cation_ATPase_C"/>
    <property type="match status" value="1"/>
</dbReference>
<dbReference type="Proteomes" id="UP000198625">
    <property type="component" value="Unassembled WGS sequence"/>
</dbReference>
<comment type="subcellular location">
    <subcellularLocation>
        <location evidence="1">Cell membrane</location>
        <topology evidence="1">Multi-pass membrane protein</topology>
    </subcellularLocation>
</comment>
<proteinExistence type="inferred from homology"/>
<dbReference type="PROSITE" id="PS00154">
    <property type="entry name" value="ATPASE_E1_E2"/>
    <property type="match status" value="1"/>
</dbReference>
<evidence type="ECO:0000256" key="1">
    <source>
        <dbReference type="ARBA" id="ARBA00004651"/>
    </source>
</evidence>
<sequence>MGEKQWYKKNLEELMNELNVQTKIGLDSEEVLKRRNEYGDNSIKTAGKKSVVLMFFNQFKDFMVIILILASLISGFLGEISDTIIILLVVLLNAILGVIQENKAEKSLEALKNLSTPNAKVIREGNILEIKSIDVVPGDVVIIEAGDFVPADGVIIESASLMIEESALTGESVPVEKNTNTLEGDNIPLGDRKNFAYTSSLVTNGRGKFIATGTGMNTEIGKIAQMIQSQEDTKTPLQVKLDELGKLLGIGAIVVCGIIFFIGFLQNRPVLDMFMTSVSLAVAAIPEGLPAIVTIVLSIGVQNMIDNNAIIRKLPAVETLGTASVICSDKTGTLTQNKMTVTKLYTYDKLIDIDQANMENPTELTAIMTGLLCNDASLDSDKGEKKAIGDPTEVALIVAAERFGLLRKQQESYYERVGELPFDSERKLMTTINTFNNGYRVFTKGALDVLIGRCNKIMIGKDEVELTEDIIEKIKGTNEELSSKALRVLALAYKDIPSIPDNLNSETLEKDLVFVGMQGMIDPPREEAKLAVQKSKEAGIRPIMITGDHKITAMAIAKELGILEEGQEAIEGIALEKLTDEELYNSIEKYSVYARVSPEHKVRIVEGWQKKGKIVAMTGDGVNDAPALKRADIGCAMGITGTDVSKEAADMVLTDDNFATIVAAVEEGRTIFDNIKKSIHFLLSCNIGEVVALFISIVLKLPIPLLPIHILWINLITDSLPALALGVDPAEKDIMKRKPRNPKKSIFSDGLGLMLAVEGTIIGILTLAAFNIGSNESLTIGRTMAFTTLSLSQLVHTFNTRSIDKSIFKIGFTTNKKLLGAILISLLLMLGIIFIPALREIFKLGFLSPLQWGIVLGLSLIILVAVELIKALTNLTKNQKELA</sequence>
<keyword evidence="12" id="KW-0067">ATP-binding</keyword>
<dbReference type="GO" id="GO:0005388">
    <property type="term" value="F:P-type calcium transporter activity"/>
    <property type="evidence" value="ECO:0007669"/>
    <property type="project" value="UniProtKB-EC"/>
</dbReference>
<dbReference type="GO" id="GO:0046872">
    <property type="term" value="F:metal ion binding"/>
    <property type="evidence" value="ECO:0007669"/>
    <property type="project" value="UniProtKB-KW"/>
</dbReference>
<comment type="catalytic activity">
    <reaction evidence="17">
        <text>Ca(2+)(in) + ATP + H2O = Ca(2+)(out) + ADP + phosphate + H(+)</text>
        <dbReference type="Rhea" id="RHEA:18105"/>
        <dbReference type="ChEBI" id="CHEBI:15377"/>
        <dbReference type="ChEBI" id="CHEBI:15378"/>
        <dbReference type="ChEBI" id="CHEBI:29108"/>
        <dbReference type="ChEBI" id="CHEBI:30616"/>
        <dbReference type="ChEBI" id="CHEBI:43474"/>
        <dbReference type="ChEBI" id="CHEBI:456216"/>
        <dbReference type="EC" id="7.2.2.10"/>
    </reaction>
</comment>
<keyword evidence="14 18" id="KW-1133">Transmembrane helix</keyword>
<dbReference type="Gene3D" id="2.70.150.10">
    <property type="entry name" value="Calcium-transporting ATPase, cytoplasmic transduction domain A"/>
    <property type="match status" value="1"/>
</dbReference>
<dbReference type="PANTHER" id="PTHR43294:SF21">
    <property type="entry name" value="CATION TRANSPORTING ATPASE"/>
    <property type="match status" value="1"/>
</dbReference>
<keyword evidence="6" id="KW-0597">Phosphoprotein</keyword>
<evidence type="ECO:0000256" key="4">
    <source>
        <dbReference type="ARBA" id="ARBA00022448"/>
    </source>
</evidence>
<feature type="transmembrane region" description="Helical" evidence="18">
    <location>
        <begin position="818"/>
        <end position="838"/>
    </location>
</feature>
<dbReference type="Gene3D" id="3.40.1110.10">
    <property type="entry name" value="Calcium-transporting ATPase, cytoplasmic domain N"/>
    <property type="match status" value="1"/>
</dbReference>
<dbReference type="FunFam" id="2.70.150.10:FF:000016">
    <property type="entry name" value="Calcium-transporting P-type ATPase putative"/>
    <property type="match status" value="1"/>
</dbReference>
<dbReference type="SFLD" id="SFLDF00027">
    <property type="entry name" value="p-type_atpase"/>
    <property type="match status" value="1"/>
</dbReference>
<dbReference type="InterPro" id="IPR050510">
    <property type="entry name" value="Cation_transp_ATPase_P-type"/>
</dbReference>
<keyword evidence="13" id="KW-1278">Translocase</keyword>
<dbReference type="GO" id="GO:0005886">
    <property type="term" value="C:plasma membrane"/>
    <property type="evidence" value="ECO:0007669"/>
    <property type="project" value="UniProtKB-SubCell"/>
</dbReference>
<dbReference type="EMBL" id="FNQE01000013">
    <property type="protein sequence ID" value="SDY97875.1"/>
    <property type="molecule type" value="Genomic_DNA"/>
</dbReference>
<evidence type="ECO:0000256" key="15">
    <source>
        <dbReference type="ARBA" id="ARBA00023065"/>
    </source>
</evidence>
<dbReference type="FunFam" id="3.40.50.1000:FF:000028">
    <property type="entry name" value="Calcium-transporting P-type ATPase, putative"/>
    <property type="match status" value="1"/>
</dbReference>
<evidence type="ECO:0000313" key="21">
    <source>
        <dbReference type="Proteomes" id="UP000198625"/>
    </source>
</evidence>
<dbReference type="SUPFAM" id="SSF81653">
    <property type="entry name" value="Calcium ATPase, transduction domain A"/>
    <property type="match status" value="1"/>
</dbReference>
<dbReference type="InterPro" id="IPR023214">
    <property type="entry name" value="HAD_sf"/>
</dbReference>
<dbReference type="SFLD" id="SFLDG00002">
    <property type="entry name" value="C1.7:_P-type_atpase_like"/>
    <property type="match status" value="1"/>
</dbReference>
<dbReference type="InterPro" id="IPR059000">
    <property type="entry name" value="ATPase_P-type_domA"/>
</dbReference>
<dbReference type="Pfam" id="PF13246">
    <property type="entry name" value="Cation_ATPase"/>
    <property type="match status" value="1"/>
</dbReference>
<dbReference type="InterPro" id="IPR008250">
    <property type="entry name" value="ATPase_P-typ_transduc_dom_A_sf"/>
</dbReference>
<keyword evidence="5" id="KW-1003">Cell membrane</keyword>
<dbReference type="SUPFAM" id="SSF81665">
    <property type="entry name" value="Calcium ATPase, transmembrane domain M"/>
    <property type="match status" value="1"/>
</dbReference>
<dbReference type="Gene3D" id="3.40.50.1000">
    <property type="entry name" value="HAD superfamily/HAD-like"/>
    <property type="match status" value="1"/>
</dbReference>
<feature type="transmembrane region" description="Helical" evidence="18">
    <location>
        <begin position="751"/>
        <end position="773"/>
    </location>
</feature>
<dbReference type="RefSeq" id="WP_091729168.1">
    <property type="nucleotide sequence ID" value="NZ_FNQE01000013.1"/>
</dbReference>
<keyword evidence="7" id="KW-0109">Calcium transport</keyword>
<name>A0A1H3PAM0_9FIRM</name>
<evidence type="ECO:0000256" key="3">
    <source>
        <dbReference type="ARBA" id="ARBA00012790"/>
    </source>
</evidence>
<dbReference type="Pfam" id="PF00122">
    <property type="entry name" value="E1-E2_ATPase"/>
    <property type="match status" value="1"/>
</dbReference>
<dbReference type="SUPFAM" id="SSF81660">
    <property type="entry name" value="Metal cation-transporting ATPase, ATP-binding domain N"/>
    <property type="match status" value="1"/>
</dbReference>
<feature type="transmembrane region" description="Helical" evidence="18">
    <location>
        <begin position="278"/>
        <end position="301"/>
    </location>
</feature>
<dbReference type="InterPro" id="IPR004014">
    <property type="entry name" value="ATPase_P-typ_cation-transptr_N"/>
</dbReference>
<organism evidence="20 21">
    <name type="scientific">Proteiniborus ethanoligenes</name>
    <dbReference type="NCBI Taxonomy" id="415015"/>
    <lineage>
        <taxon>Bacteria</taxon>
        <taxon>Bacillati</taxon>
        <taxon>Bacillota</taxon>
        <taxon>Clostridia</taxon>
        <taxon>Eubacteriales</taxon>
        <taxon>Proteiniborus</taxon>
    </lineage>
</organism>
<dbReference type="PRINTS" id="PR00120">
    <property type="entry name" value="HATPASE"/>
</dbReference>
<protein>
    <recommendedName>
        <fullName evidence="3">P-type Ca(2+) transporter</fullName>
        <ecNumber evidence="3">7.2.2.10</ecNumber>
    </recommendedName>
</protein>
<evidence type="ECO:0000256" key="8">
    <source>
        <dbReference type="ARBA" id="ARBA00022692"/>
    </source>
</evidence>
<keyword evidence="9" id="KW-0479">Metal-binding</keyword>
<dbReference type="GO" id="GO:0016887">
    <property type="term" value="F:ATP hydrolysis activity"/>
    <property type="evidence" value="ECO:0007669"/>
    <property type="project" value="InterPro"/>
</dbReference>
<keyword evidence="4" id="KW-0813">Transport</keyword>
<evidence type="ECO:0000256" key="11">
    <source>
        <dbReference type="ARBA" id="ARBA00022837"/>
    </source>
</evidence>
<dbReference type="SMART" id="SM00831">
    <property type="entry name" value="Cation_ATPase_N"/>
    <property type="match status" value="1"/>
</dbReference>
<dbReference type="InterPro" id="IPR023299">
    <property type="entry name" value="ATPase_P-typ_cyto_dom_N"/>
</dbReference>
<evidence type="ECO:0000256" key="9">
    <source>
        <dbReference type="ARBA" id="ARBA00022723"/>
    </source>
</evidence>
<feature type="transmembrane region" description="Helical" evidence="18">
    <location>
        <begin position="59"/>
        <end position="77"/>
    </location>
</feature>
<keyword evidence="21" id="KW-1185">Reference proteome</keyword>
<evidence type="ECO:0000256" key="16">
    <source>
        <dbReference type="ARBA" id="ARBA00023136"/>
    </source>
</evidence>
<evidence type="ECO:0000256" key="6">
    <source>
        <dbReference type="ARBA" id="ARBA00022553"/>
    </source>
</evidence>
<keyword evidence="8 18" id="KW-0812">Transmembrane</keyword>
<dbReference type="InterPro" id="IPR001757">
    <property type="entry name" value="P_typ_ATPase"/>
</dbReference>
<evidence type="ECO:0000256" key="5">
    <source>
        <dbReference type="ARBA" id="ARBA00022475"/>
    </source>
</evidence>
<evidence type="ECO:0000256" key="14">
    <source>
        <dbReference type="ARBA" id="ARBA00022989"/>
    </source>
</evidence>
<keyword evidence="16 18" id="KW-0472">Membrane</keyword>
<feature type="transmembrane region" description="Helical" evidence="18">
    <location>
        <begin position="83"/>
        <end position="99"/>
    </location>
</feature>
<evidence type="ECO:0000256" key="7">
    <source>
        <dbReference type="ARBA" id="ARBA00022568"/>
    </source>
</evidence>
<dbReference type="InterPro" id="IPR006068">
    <property type="entry name" value="ATPase_P-typ_cation-transptr_C"/>
</dbReference>
<dbReference type="NCBIfam" id="TIGR01494">
    <property type="entry name" value="ATPase_P-type"/>
    <property type="match status" value="3"/>
</dbReference>
<comment type="similarity">
    <text evidence="2">Belongs to the cation transport ATPase (P-type) (TC 3.A.3) family. Type IIA subfamily.</text>
</comment>
<keyword evidence="11" id="KW-0106">Calcium</keyword>
<dbReference type="InterPro" id="IPR044492">
    <property type="entry name" value="P_typ_ATPase_HD_dom"/>
</dbReference>
<evidence type="ECO:0000256" key="12">
    <source>
        <dbReference type="ARBA" id="ARBA00022840"/>
    </source>
</evidence>
<dbReference type="SUPFAM" id="SSF56784">
    <property type="entry name" value="HAD-like"/>
    <property type="match status" value="1"/>
</dbReference>
<dbReference type="InterPro" id="IPR023298">
    <property type="entry name" value="ATPase_P-typ_TM_dom_sf"/>
</dbReference>
<dbReference type="GO" id="GO:0140352">
    <property type="term" value="P:export from cell"/>
    <property type="evidence" value="ECO:0007669"/>
    <property type="project" value="UniProtKB-ARBA"/>
</dbReference>
<feature type="transmembrane region" description="Helical" evidence="18">
    <location>
        <begin position="850"/>
        <end position="869"/>
    </location>
</feature>
<evidence type="ECO:0000256" key="18">
    <source>
        <dbReference type="SAM" id="Phobius"/>
    </source>
</evidence>
<evidence type="ECO:0000256" key="13">
    <source>
        <dbReference type="ARBA" id="ARBA00022967"/>
    </source>
</evidence>
<accession>A0A1H3PAM0</accession>
<reference evidence="20 21" key="1">
    <citation type="submission" date="2016-10" db="EMBL/GenBank/DDBJ databases">
        <authorList>
            <person name="de Groot N.N."/>
        </authorList>
    </citation>
    <scope>NUCLEOTIDE SEQUENCE [LARGE SCALE GENOMIC DNA]</scope>
    <source>
        <strain evidence="20 21">DSM 21650</strain>
    </source>
</reference>
<dbReference type="STRING" id="415015.SAMN05660462_01429"/>
<dbReference type="FunFam" id="3.40.50.1000:FF:000001">
    <property type="entry name" value="Phospholipid-transporting ATPase IC"/>
    <property type="match status" value="1"/>
</dbReference>
<evidence type="ECO:0000256" key="2">
    <source>
        <dbReference type="ARBA" id="ARBA00005675"/>
    </source>
</evidence>
<dbReference type="FunFam" id="3.40.1110.10:FF:000053">
    <property type="entry name" value="Cation-transporting ATPase, E1-E2 family"/>
    <property type="match status" value="1"/>
</dbReference>
<evidence type="ECO:0000259" key="19">
    <source>
        <dbReference type="SMART" id="SM00831"/>
    </source>
</evidence>
<keyword evidence="15" id="KW-0406">Ion transport</keyword>
<dbReference type="NCBIfam" id="TIGR01517">
    <property type="entry name" value="ATPase-IIB_Ca"/>
    <property type="match status" value="1"/>
</dbReference>
<dbReference type="PRINTS" id="PR00119">
    <property type="entry name" value="CATATPASE"/>
</dbReference>
<dbReference type="EC" id="7.2.2.10" evidence="3"/>
<dbReference type="Gene3D" id="1.20.1110.10">
    <property type="entry name" value="Calcium-transporting ATPase, transmembrane domain"/>
    <property type="match status" value="1"/>
</dbReference>
<dbReference type="PANTHER" id="PTHR43294">
    <property type="entry name" value="SODIUM/POTASSIUM-TRANSPORTING ATPASE SUBUNIT ALPHA"/>
    <property type="match status" value="1"/>
</dbReference>
<dbReference type="AlphaFoldDB" id="A0A1H3PAM0"/>
<dbReference type="Pfam" id="PF00690">
    <property type="entry name" value="Cation_ATPase_N"/>
    <property type="match status" value="1"/>
</dbReference>
<keyword evidence="10" id="KW-0547">Nucleotide-binding</keyword>
<dbReference type="InterPro" id="IPR018303">
    <property type="entry name" value="ATPase_P-typ_P_site"/>
</dbReference>
<dbReference type="OrthoDB" id="9760364at2"/>
<dbReference type="CDD" id="cd02089">
    <property type="entry name" value="P-type_ATPase_Ca_prok"/>
    <property type="match status" value="1"/>
</dbReference>
<dbReference type="GO" id="GO:0005524">
    <property type="term" value="F:ATP binding"/>
    <property type="evidence" value="ECO:0007669"/>
    <property type="project" value="UniProtKB-KW"/>
</dbReference>
<feature type="transmembrane region" description="Helical" evidence="18">
    <location>
        <begin position="247"/>
        <end position="266"/>
    </location>
</feature>
<dbReference type="InterPro" id="IPR036412">
    <property type="entry name" value="HAD-like_sf"/>
</dbReference>
<evidence type="ECO:0000313" key="20">
    <source>
        <dbReference type="EMBL" id="SDY97875.1"/>
    </source>
</evidence>
<dbReference type="SFLD" id="SFLDS00003">
    <property type="entry name" value="Haloacid_Dehalogenase"/>
    <property type="match status" value="1"/>
</dbReference>
<gene>
    <name evidence="20" type="ORF">SAMN05660462_01429</name>
</gene>
<evidence type="ECO:0000256" key="17">
    <source>
        <dbReference type="ARBA" id="ARBA00048694"/>
    </source>
</evidence>
<evidence type="ECO:0000256" key="10">
    <source>
        <dbReference type="ARBA" id="ARBA00022741"/>
    </source>
</evidence>